<evidence type="ECO:0000313" key="2">
    <source>
        <dbReference type="Proteomes" id="UP000492821"/>
    </source>
</evidence>
<accession>A0A7E4ULW1</accession>
<sequence length="71" mass="8451">MLFQDIEEGKERRRARTELLKIRQDEPKRKPTLFEIVARLEERKKSVQQMHEQQQIKDAPSENSSTSGEIK</sequence>
<reference evidence="2" key="1">
    <citation type="journal article" date="2013" name="Genetics">
        <title>The draft genome and transcriptome of Panagrellus redivivus are shaped by the harsh demands of a free-living lifestyle.</title>
        <authorList>
            <person name="Srinivasan J."/>
            <person name="Dillman A.R."/>
            <person name="Macchietto M.G."/>
            <person name="Heikkinen L."/>
            <person name="Lakso M."/>
            <person name="Fracchia K.M."/>
            <person name="Antoshechkin I."/>
            <person name="Mortazavi A."/>
            <person name="Wong G."/>
            <person name="Sternberg P.W."/>
        </authorList>
    </citation>
    <scope>NUCLEOTIDE SEQUENCE [LARGE SCALE GENOMIC DNA]</scope>
    <source>
        <strain evidence="2">MT8872</strain>
    </source>
</reference>
<dbReference type="Proteomes" id="UP000492821">
    <property type="component" value="Unassembled WGS sequence"/>
</dbReference>
<keyword evidence="2" id="KW-1185">Reference proteome</keyword>
<organism evidence="2 3">
    <name type="scientific">Panagrellus redivivus</name>
    <name type="common">Microworm</name>
    <dbReference type="NCBI Taxonomy" id="6233"/>
    <lineage>
        <taxon>Eukaryota</taxon>
        <taxon>Metazoa</taxon>
        <taxon>Ecdysozoa</taxon>
        <taxon>Nematoda</taxon>
        <taxon>Chromadorea</taxon>
        <taxon>Rhabditida</taxon>
        <taxon>Tylenchina</taxon>
        <taxon>Panagrolaimomorpha</taxon>
        <taxon>Panagrolaimoidea</taxon>
        <taxon>Panagrolaimidae</taxon>
        <taxon>Panagrellus</taxon>
    </lineage>
</organism>
<protein>
    <submittedName>
        <fullName evidence="3">BHLH domain-containing protein</fullName>
    </submittedName>
</protein>
<feature type="compositionally biased region" description="Polar residues" evidence="1">
    <location>
        <begin position="61"/>
        <end position="71"/>
    </location>
</feature>
<dbReference type="AlphaFoldDB" id="A0A7E4ULW1"/>
<evidence type="ECO:0000313" key="3">
    <source>
        <dbReference type="WBParaSite" id="Pan_g10017.t1"/>
    </source>
</evidence>
<dbReference type="WBParaSite" id="Pan_g10017.t1">
    <property type="protein sequence ID" value="Pan_g10017.t1"/>
    <property type="gene ID" value="Pan_g10017"/>
</dbReference>
<feature type="region of interest" description="Disordered" evidence="1">
    <location>
        <begin position="44"/>
        <end position="71"/>
    </location>
</feature>
<proteinExistence type="predicted"/>
<name>A0A7E4ULW1_PANRE</name>
<reference evidence="3" key="2">
    <citation type="submission" date="2020-10" db="UniProtKB">
        <authorList>
            <consortium name="WormBaseParasite"/>
        </authorList>
    </citation>
    <scope>IDENTIFICATION</scope>
</reference>
<evidence type="ECO:0000256" key="1">
    <source>
        <dbReference type="SAM" id="MobiDB-lite"/>
    </source>
</evidence>